<dbReference type="InterPro" id="IPR050223">
    <property type="entry name" value="D-isomer_2-hydroxyacid_DH"/>
</dbReference>
<feature type="domain" description="D-isomer specific 2-hydroxyacid dehydrogenase catalytic" evidence="4">
    <location>
        <begin position="37"/>
        <end position="325"/>
    </location>
</feature>
<evidence type="ECO:0000313" key="6">
    <source>
        <dbReference type="EMBL" id="PFG51019.1"/>
    </source>
</evidence>
<dbReference type="Gene3D" id="3.40.50.720">
    <property type="entry name" value="NAD(P)-binding Rossmann-like Domain"/>
    <property type="match status" value="2"/>
</dbReference>
<dbReference type="SUPFAM" id="SSF52283">
    <property type="entry name" value="Formate/glycerate dehydrogenase catalytic domain-like"/>
    <property type="match status" value="1"/>
</dbReference>
<dbReference type="InterPro" id="IPR036291">
    <property type="entry name" value="NAD(P)-bd_dom_sf"/>
</dbReference>
<reference evidence="6 7" key="1">
    <citation type="submission" date="2017-10" db="EMBL/GenBank/DDBJ databases">
        <title>Sequencing the genomes of 1000 actinobacteria strains.</title>
        <authorList>
            <person name="Klenk H.-P."/>
        </authorList>
    </citation>
    <scope>NUCLEOTIDE SEQUENCE [LARGE SCALE GENOMIC DNA]</scope>
    <source>
        <strain evidence="6 7">DSM 46092</strain>
    </source>
</reference>
<organism evidence="6 7">
    <name type="scientific">Amycolatopsis sulphurea</name>
    <dbReference type="NCBI Taxonomy" id="76022"/>
    <lineage>
        <taxon>Bacteria</taxon>
        <taxon>Bacillati</taxon>
        <taxon>Actinomycetota</taxon>
        <taxon>Actinomycetes</taxon>
        <taxon>Pseudonocardiales</taxon>
        <taxon>Pseudonocardiaceae</taxon>
        <taxon>Amycolatopsis</taxon>
    </lineage>
</organism>
<dbReference type="PROSITE" id="PS00671">
    <property type="entry name" value="D_2_HYDROXYACID_DH_3"/>
    <property type="match status" value="1"/>
</dbReference>
<protein>
    <submittedName>
        <fullName evidence="6">Lactate dehydrogenase-like 2-hydroxyacid dehydrogenase</fullName>
    </submittedName>
</protein>
<evidence type="ECO:0000259" key="4">
    <source>
        <dbReference type="Pfam" id="PF00389"/>
    </source>
</evidence>
<keyword evidence="7" id="KW-1185">Reference proteome</keyword>
<dbReference type="EMBL" id="PDJK01000002">
    <property type="protein sequence ID" value="PFG51019.1"/>
    <property type="molecule type" value="Genomic_DNA"/>
</dbReference>
<accession>A0A2A9FKP2</accession>
<comment type="caution">
    <text evidence="6">The sequence shown here is derived from an EMBL/GenBank/DDBJ whole genome shotgun (WGS) entry which is preliminary data.</text>
</comment>
<sequence>MPGYQVVITCGYAEPGGSTVFGDIGLSRLTEAGLSWRVLDDAVEELRPEQLDGADAVLVLGHERVTAASIPASGRLRHVARFGAGFDAVDVDACTRRGVVVTTTPEAVRGPVADSVVALLYALSHNLVMKDRLVREGRWGERGAWQGPGLEGATVGIVGLGGIGMETARRVRALGLRVLGYNRSDRGRAAAELGVATLPLADVLGQSDYVVVTVAGNSGTRNLIGEKELALMRPSARLINVARGSVVDEEALIARLRDGKLAGAGLDVFAEEPLKPGSLLTTLDTVVLAPHSLCWTDRFSAAVSASALDSLIAVSRGQQPGTALNTPESERTTR</sequence>
<proteinExistence type="inferred from homology"/>
<evidence type="ECO:0000256" key="2">
    <source>
        <dbReference type="ARBA" id="ARBA00023002"/>
    </source>
</evidence>
<dbReference type="InterPro" id="IPR006139">
    <property type="entry name" value="D-isomer_2_OHA_DH_cat_dom"/>
</dbReference>
<evidence type="ECO:0000313" key="7">
    <source>
        <dbReference type="Proteomes" id="UP000243542"/>
    </source>
</evidence>
<dbReference type="AlphaFoldDB" id="A0A2A9FKP2"/>
<dbReference type="PANTHER" id="PTHR10996:SF283">
    <property type="entry name" value="GLYOXYLATE_HYDROXYPYRUVATE REDUCTASE B"/>
    <property type="match status" value="1"/>
</dbReference>
<comment type="similarity">
    <text evidence="1 3">Belongs to the D-isomer specific 2-hydroxyacid dehydrogenase family.</text>
</comment>
<feature type="domain" description="D-isomer specific 2-hydroxyacid dehydrogenase NAD-binding" evidence="5">
    <location>
        <begin position="117"/>
        <end position="291"/>
    </location>
</feature>
<dbReference type="RefSeq" id="WP_098514634.1">
    <property type="nucleotide sequence ID" value="NZ_JBIAKZ010000031.1"/>
</dbReference>
<dbReference type="SUPFAM" id="SSF51735">
    <property type="entry name" value="NAD(P)-binding Rossmann-fold domains"/>
    <property type="match status" value="1"/>
</dbReference>
<dbReference type="GO" id="GO:0005829">
    <property type="term" value="C:cytosol"/>
    <property type="evidence" value="ECO:0007669"/>
    <property type="project" value="TreeGrafter"/>
</dbReference>
<keyword evidence="2 3" id="KW-0560">Oxidoreductase</keyword>
<dbReference type="InterPro" id="IPR029753">
    <property type="entry name" value="D-isomer_DH_CS"/>
</dbReference>
<dbReference type="Pfam" id="PF02826">
    <property type="entry name" value="2-Hacid_dh_C"/>
    <property type="match status" value="1"/>
</dbReference>
<name>A0A2A9FKP2_9PSEU</name>
<dbReference type="Proteomes" id="UP000243542">
    <property type="component" value="Unassembled WGS sequence"/>
</dbReference>
<evidence type="ECO:0000256" key="3">
    <source>
        <dbReference type="RuleBase" id="RU003719"/>
    </source>
</evidence>
<dbReference type="GO" id="GO:0030267">
    <property type="term" value="F:glyoxylate reductase (NADPH) activity"/>
    <property type="evidence" value="ECO:0007669"/>
    <property type="project" value="TreeGrafter"/>
</dbReference>
<dbReference type="Pfam" id="PF00389">
    <property type="entry name" value="2-Hacid_dh"/>
    <property type="match status" value="1"/>
</dbReference>
<dbReference type="GO" id="GO:0051287">
    <property type="term" value="F:NAD binding"/>
    <property type="evidence" value="ECO:0007669"/>
    <property type="project" value="InterPro"/>
</dbReference>
<gene>
    <name evidence="6" type="ORF">ATK36_6286</name>
</gene>
<dbReference type="PROSITE" id="PS00065">
    <property type="entry name" value="D_2_HYDROXYACID_DH_1"/>
    <property type="match status" value="1"/>
</dbReference>
<dbReference type="InterPro" id="IPR029752">
    <property type="entry name" value="D-isomer_DH_CS1"/>
</dbReference>
<evidence type="ECO:0000256" key="1">
    <source>
        <dbReference type="ARBA" id="ARBA00005854"/>
    </source>
</evidence>
<evidence type="ECO:0000259" key="5">
    <source>
        <dbReference type="Pfam" id="PF02826"/>
    </source>
</evidence>
<dbReference type="GO" id="GO:0016618">
    <property type="term" value="F:hydroxypyruvate reductase [NAD(P)H] activity"/>
    <property type="evidence" value="ECO:0007669"/>
    <property type="project" value="TreeGrafter"/>
</dbReference>
<dbReference type="InterPro" id="IPR006140">
    <property type="entry name" value="D-isomer_DH_NAD-bd"/>
</dbReference>
<dbReference type="PANTHER" id="PTHR10996">
    <property type="entry name" value="2-HYDROXYACID DEHYDROGENASE-RELATED"/>
    <property type="match status" value="1"/>
</dbReference>